<dbReference type="Proteomes" id="UP001234297">
    <property type="component" value="Chromosome 10"/>
</dbReference>
<keyword evidence="2" id="KW-1185">Reference proteome</keyword>
<gene>
    <name evidence="1" type="ORF">MRB53_031486</name>
</gene>
<accession>A0ACC2KPJ0</accession>
<evidence type="ECO:0000313" key="1">
    <source>
        <dbReference type="EMBL" id="KAJ8622957.1"/>
    </source>
</evidence>
<proteinExistence type="predicted"/>
<dbReference type="EMBL" id="CM056818">
    <property type="protein sequence ID" value="KAJ8622957.1"/>
    <property type="molecule type" value="Genomic_DNA"/>
</dbReference>
<comment type="caution">
    <text evidence="1">The sequence shown here is derived from an EMBL/GenBank/DDBJ whole genome shotgun (WGS) entry which is preliminary data.</text>
</comment>
<protein>
    <submittedName>
        <fullName evidence="1">Uncharacterized protein</fullName>
    </submittedName>
</protein>
<sequence>MATLAPGILLKLLNAMNTGIKPTGEHRSALLQVTDIVPVDLDEKDLWPKHGFYIKVSDSSHSLYVSLPFEQDDLVLSNKMQLGQFIYVERLEPGSPVPIMKGTKPLPGRHPFVGTPEPIMSIREKGEKTEPRSHSSKFSSHRRGSWGPDLNPVDAISSPAVVKPLLLDFDQSTPRKERSSSMRMCTIPASPLIRGRIGKEGNSGMSCRSSVGGFLLSKMVDSKEETPISVRKSCAVPSSALKFPRSKSVCDREQKIPKSPFNSAEKKSSTTPPPSSRNAKLASFNLSGHAQQNPSNSGVSPLIQQSQPGNSASKNSSSTSQLMSLPGKLSAIGKEVIQQREVTQKIALQALRDASATENLVRVLRMFSDLSTSARADAPATCFDQFLHFHQQIVQAVTDMESIQAATEVAQAAAAKQKEPLKEQCEKDSSVLNEIAHNSFEQSGNSNLGSSKRSSALSKSVSFTRERGKHQRLNQALKALDRKELETVAETDENKRPASSNFGTAIRWGKQIETEAGSWFMDFLEEALEMGLKKRKGSTAVDAGKLPCCPQSILLKVINWVEVEQCDSNKRPIHPRAAQIARKLRIKVKNP</sequence>
<reference evidence="1 2" key="1">
    <citation type="journal article" date="2022" name="Hortic Res">
        <title>A haplotype resolved chromosomal level avocado genome allows analysis of novel avocado genes.</title>
        <authorList>
            <person name="Nath O."/>
            <person name="Fletcher S.J."/>
            <person name="Hayward A."/>
            <person name="Shaw L.M."/>
            <person name="Masouleh A.K."/>
            <person name="Furtado A."/>
            <person name="Henry R.J."/>
            <person name="Mitter N."/>
        </authorList>
    </citation>
    <scope>NUCLEOTIDE SEQUENCE [LARGE SCALE GENOMIC DNA]</scope>
    <source>
        <strain evidence="2">cv. Hass</strain>
    </source>
</reference>
<name>A0ACC2KPJ0_PERAE</name>
<evidence type="ECO:0000313" key="2">
    <source>
        <dbReference type="Proteomes" id="UP001234297"/>
    </source>
</evidence>
<organism evidence="1 2">
    <name type="scientific">Persea americana</name>
    <name type="common">Avocado</name>
    <dbReference type="NCBI Taxonomy" id="3435"/>
    <lineage>
        <taxon>Eukaryota</taxon>
        <taxon>Viridiplantae</taxon>
        <taxon>Streptophyta</taxon>
        <taxon>Embryophyta</taxon>
        <taxon>Tracheophyta</taxon>
        <taxon>Spermatophyta</taxon>
        <taxon>Magnoliopsida</taxon>
        <taxon>Magnoliidae</taxon>
        <taxon>Laurales</taxon>
        <taxon>Lauraceae</taxon>
        <taxon>Persea</taxon>
    </lineage>
</organism>